<evidence type="ECO:0000313" key="3">
    <source>
        <dbReference type="EMBL" id="ELQ76131.1"/>
    </source>
</evidence>
<dbReference type="InParanoid" id="L7JYL2"/>
<dbReference type="InterPro" id="IPR000198">
    <property type="entry name" value="RhoGAP_dom"/>
</dbReference>
<feature type="domain" description="Rho-GAP" evidence="2">
    <location>
        <begin position="106"/>
        <end position="290"/>
    </location>
</feature>
<evidence type="ECO:0000256" key="1">
    <source>
        <dbReference type="SAM" id="MobiDB-lite"/>
    </source>
</evidence>
<accession>L7JYL2</accession>
<evidence type="ECO:0000313" key="4">
    <source>
        <dbReference type="Proteomes" id="UP000011185"/>
    </source>
</evidence>
<dbReference type="OMA" id="AMHCIRT"/>
<name>L7JYL2_TRAHO</name>
<organism evidence="3 4">
    <name type="scientific">Trachipleistophora hominis</name>
    <name type="common">Microsporidian parasite</name>
    <dbReference type="NCBI Taxonomy" id="72359"/>
    <lineage>
        <taxon>Eukaryota</taxon>
        <taxon>Fungi</taxon>
        <taxon>Fungi incertae sedis</taxon>
        <taxon>Microsporidia</taxon>
        <taxon>Pleistophoridae</taxon>
        <taxon>Trachipleistophora</taxon>
    </lineage>
</organism>
<dbReference type="HOGENOM" id="CLU_847823_0_0_1"/>
<dbReference type="OrthoDB" id="2196166at2759"/>
<dbReference type="InterPro" id="IPR008936">
    <property type="entry name" value="Rho_GTPase_activation_prot"/>
</dbReference>
<reference evidence="3 4" key="1">
    <citation type="journal article" date="2012" name="PLoS Pathog.">
        <title>The genome of the obligate intracellular parasite Trachipleistophora hominis: new insights into microsporidian genome dynamics and reductive evolution.</title>
        <authorList>
            <person name="Heinz E."/>
            <person name="Williams T.A."/>
            <person name="Nakjang S."/>
            <person name="Noel C.J."/>
            <person name="Swan D.C."/>
            <person name="Goldberg A.V."/>
            <person name="Harris S.R."/>
            <person name="Weinmaier T."/>
            <person name="Markert S."/>
            <person name="Becher D."/>
            <person name="Bernhardt J."/>
            <person name="Dagan T."/>
            <person name="Hacker C."/>
            <person name="Lucocq J.M."/>
            <person name="Schweder T."/>
            <person name="Rattei T."/>
            <person name="Hall N."/>
            <person name="Hirt R.P."/>
            <person name="Embley T.M."/>
        </authorList>
    </citation>
    <scope>NUCLEOTIDE SEQUENCE [LARGE SCALE GENOMIC DNA]</scope>
</reference>
<dbReference type="PROSITE" id="PS50238">
    <property type="entry name" value="RHOGAP"/>
    <property type="match status" value="1"/>
</dbReference>
<dbReference type="AlphaFoldDB" id="L7JYL2"/>
<feature type="region of interest" description="Disordered" evidence="1">
    <location>
        <begin position="1"/>
        <end position="34"/>
    </location>
</feature>
<proteinExistence type="predicted"/>
<dbReference type="Proteomes" id="UP000011185">
    <property type="component" value="Unassembled WGS sequence"/>
</dbReference>
<gene>
    <name evidence="3" type="ORF">THOM_0892</name>
</gene>
<dbReference type="EMBL" id="JH993870">
    <property type="protein sequence ID" value="ELQ76131.1"/>
    <property type="molecule type" value="Genomic_DNA"/>
</dbReference>
<dbReference type="SUPFAM" id="SSF48350">
    <property type="entry name" value="GTPase activation domain, GAP"/>
    <property type="match status" value="1"/>
</dbReference>
<dbReference type="Pfam" id="PF00620">
    <property type="entry name" value="RhoGAP"/>
    <property type="match status" value="1"/>
</dbReference>
<dbReference type="GO" id="GO:0007165">
    <property type="term" value="P:signal transduction"/>
    <property type="evidence" value="ECO:0007669"/>
    <property type="project" value="InterPro"/>
</dbReference>
<feature type="compositionally biased region" description="Basic and acidic residues" evidence="1">
    <location>
        <begin position="15"/>
        <end position="34"/>
    </location>
</feature>
<protein>
    <submittedName>
        <fullName evidence="3">Putative Rho GTPase-activating protein domain, Rho GTPase activation protein</fullName>
    </submittedName>
</protein>
<sequence>MDVADHKKNVSRSTGENDGKILETDKKKDEEEKKRTHERYNRCTKFDLNRCSRSSCSCSTSEYIKYIDLSNEEQYWLAMHCIRTLLRMKTKKKNTLLMIIDRIEKIFLDEDLNFIPQETVDTRIFDLLDHFEAYAPSSIGFLRLPGKKDVYHRLLDLMNEPAEIDFSKYEMRDNCSFFKLYIREKLKGIIYPCLASSLYYFYDRNRKDELCKIKKYLPFVFIGHRRKLLLRILHLYRKIGNNEEITKMSIRSLVVCSTPSFFPASDANVALPAKQVKIFESLFDMQFKYVSRDLLDESEKLRIISTTTDEDEFDYGYDSVNEDEFMLY</sequence>
<dbReference type="VEuPathDB" id="MicrosporidiaDB:THOM_0892"/>
<keyword evidence="4" id="KW-1185">Reference proteome</keyword>
<evidence type="ECO:0000259" key="2">
    <source>
        <dbReference type="PROSITE" id="PS50238"/>
    </source>
</evidence>
<dbReference type="Gene3D" id="1.10.555.10">
    <property type="entry name" value="Rho GTPase activation protein"/>
    <property type="match status" value="1"/>
</dbReference>